<reference evidence="4" key="1">
    <citation type="journal article" date="2019" name="Int. J. Syst. Evol. Microbiol.">
        <title>The Global Catalogue of Microorganisms (GCM) 10K type strain sequencing project: providing services to taxonomists for standard genome sequencing and annotation.</title>
        <authorList>
            <consortium name="The Broad Institute Genomics Platform"/>
            <consortium name="The Broad Institute Genome Sequencing Center for Infectious Disease"/>
            <person name="Wu L."/>
            <person name="Ma J."/>
        </authorList>
    </citation>
    <scope>NUCLEOTIDE SEQUENCE [LARGE SCALE GENOMIC DNA]</scope>
    <source>
        <strain evidence="4">CGMCC 1.13718</strain>
    </source>
</reference>
<name>A0ABV9TDS1_9GAMM</name>
<feature type="chain" id="PRO_5045888745" description="Glycine zipper domain-containing protein" evidence="2">
    <location>
        <begin position="19"/>
        <end position="213"/>
    </location>
</feature>
<dbReference type="PROSITE" id="PS51257">
    <property type="entry name" value="PROKAR_LIPOPROTEIN"/>
    <property type="match status" value="1"/>
</dbReference>
<evidence type="ECO:0000313" key="4">
    <source>
        <dbReference type="Proteomes" id="UP001595926"/>
    </source>
</evidence>
<gene>
    <name evidence="3" type="ORF">ACFPDQ_07685</name>
</gene>
<sequence length="213" mass="21118">MKKRVLLLSILLTSCATTKPETTLLGKGTVQSEVQLESKSDIEKSDALKGAGVGAGVGAVGGAGVGAAGGAVFGGLIGALFGGICTVATLGIGFAPCMAAGIGGGAAIGAGTGAVGGAVVGATGGALVGAGGGYVYVANKDDLIGKYQYEVLQEGKSDPITFEEYPSQNFPEGTRVNIYDTEYKGEHTYHIEGTEDKEATNKDGSASSESSDK</sequence>
<proteinExistence type="predicted"/>
<feature type="signal peptide" evidence="2">
    <location>
        <begin position="1"/>
        <end position="18"/>
    </location>
</feature>
<evidence type="ECO:0000313" key="3">
    <source>
        <dbReference type="EMBL" id="MFC4892931.1"/>
    </source>
</evidence>
<keyword evidence="2" id="KW-0732">Signal</keyword>
<dbReference type="Proteomes" id="UP001595926">
    <property type="component" value="Unassembled WGS sequence"/>
</dbReference>
<dbReference type="RefSeq" id="WP_119331069.1">
    <property type="nucleotide sequence ID" value="NZ_JBHSJH010000003.1"/>
</dbReference>
<keyword evidence="4" id="KW-1185">Reference proteome</keyword>
<feature type="compositionally biased region" description="Polar residues" evidence="1">
    <location>
        <begin position="202"/>
        <end position="213"/>
    </location>
</feature>
<evidence type="ECO:0000256" key="2">
    <source>
        <dbReference type="SAM" id="SignalP"/>
    </source>
</evidence>
<organism evidence="3 4">
    <name type="scientific">Pseudofrancisella aestuarii</name>
    <dbReference type="NCBI Taxonomy" id="2670347"/>
    <lineage>
        <taxon>Bacteria</taxon>
        <taxon>Pseudomonadati</taxon>
        <taxon>Pseudomonadota</taxon>
        <taxon>Gammaproteobacteria</taxon>
        <taxon>Thiotrichales</taxon>
        <taxon>Francisellaceae</taxon>
        <taxon>Pseudofrancisella</taxon>
    </lineage>
</organism>
<evidence type="ECO:0008006" key="5">
    <source>
        <dbReference type="Google" id="ProtNLM"/>
    </source>
</evidence>
<accession>A0ABV9TDS1</accession>
<protein>
    <recommendedName>
        <fullName evidence="5">Glycine zipper domain-containing protein</fullName>
    </recommendedName>
</protein>
<evidence type="ECO:0000256" key="1">
    <source>
        <dbReference type="SAM" id="MobiDB-lite"/>
    </source>
</evidence>
<feature type="region of interest" description="Disordered" evidence="1">
    <location>
        <begin position="187"/>
        <end position="213"/>
    </location>
</feature>
<dbReference type="EMBL" id="JBHSJH010000003">
    <property type="protein sequence ID" value="MFC4892931.1"/>
    <property type="molecule type" value="Genomic_DNA"/>
</dbReference>
<feature type="compositionally biased region" description="Basic and acidic residues" evidence="1">
    <location>
        <begin position="187"/>
        <end position="201"/>
    </location>
</feature>
<comment type="caution">
    <text evidence="3">The sequence shown here is derived from an EMBL/GenBank/DDBJ whole genome shotgun (WGS) entry which is preliminary data.</text>
</comment>